<keyword evidence="1" id="KW-0812">Transmembrane</keyword>
<gene>
    <name evidence="2" type="ORF">SAMN05444392_1072</name>
</gene>
<evidence type="ECO:0000256" key="1">
    <source>
        <dbReference type="SAM" id="Phobius"/>
    </source>
</evidence>
<keyword evidence="1" id="KW-0472">Membrane</keyword>
<sequence length="69" mass="8051">MDAVSGMISFVFYIFIPFLLILRALYVLLKLRSRRLEQEQAKKTSARTTYIQVKNKSLSSRIKKDPSQI</sequence>
<evidence type="ECO:0000313" key="2">
    <source>
        <dbReference type="EMBL" id="SHF06182.1"/>
    </source>
</evidence>
<organism evidence="2 3">
    <name type="scientific">Seinonella peptonophila</name>
    <dbReference type="NCBI Taxonomy" id="112248"/>
    <lineage>
        <taxon>Bacteria</taxon>
        <taxon>Bacillati</taxon>
        <taxon>Bacillota</taxon>
        <taxon>Bacilli</taxon>
        <taxon>Bacillales</taxon>
        <taxon>Thermoactinomycetaceae</taxon>
        <taxon>Seinonella</taxon>
    </lineage>
</organism>
<evidence type="ECO:0000313" key="3">
    <source>
        <dbReference type="Proteomes" id="UP000184476"/>
    </source>
</evidence>
<reference evidence="2 3" key="1">
    <citation type="submission" date="2016-11" db="EMBL/GenBank/DDBJ databases">
        <authorList>
            <person name="Jaros S."/>
            <person name="Januszkiewicz K."/>
            <person name="Wedrychowicz H."/>
        </authorList>
    </citation>
    <scope>NUCLEOTIDE SEQUENCE [LARGE SCALE GENOMIC DNA]</scope>
    <source>
        <strain evidence="2 3">DSM 44666</strain>
    </source>
</reference>
<protein>
    <submittedName>
        <fullName evidence="2">Uncharacterized protein</fullName>
    </submittedName>
</protein>
<name>A0A1M4YKY6_9BACL</name>
<feature type="transmembrane region" description="Helical" evidence="1">
    <location>
        <begin position="6"/>
        <end position="29"/>
    </location>
</feature>
<dbReference type="Proteomes" id="UP000184476">
    <property type="component" value="Unassembled WGS sequence"/>
</dbReference>
<dbReference type="EMBL" id="FQVL01000007">
    <property type="protein sequence ID" value="SHF06182.1"/>
    <property type="molecule type" value="Genomic_DNA"/>
</dbReference>
<accession>A0A1M4YKY6</accession>
<dbReference type="AlphaFoldDB" id="A0A1M4YKY6"/>
<keyword evidence="1" id="KW-1133">Transmembrane helix</keyword>
<keyword evidence="3" id="KW-1185">Reference proteome</keyword>
<proteinExistence type="predicted"/>
<dbReference type="RefSeq" id="WP_073155024.1">
    <property type="nucleotide sequence ID" value="NZ_FQVL01000007.1"/>
</dbReference>